<dbReference type="PIRSF" id="PIRSF036427">
    <property type="entry name" value="Precrrn-2_mtase"/>
    <property type="match status" value="1"/>
</dbReference>
<keyword evidence="4" id="KW-0489">Methyltransferase</keyword>
<proteinExistence type="inferred from homology"/>
<comment type="similarity">
    <text evidence="2">Belongs to the precorrin methyltransferase family.</text>
</comment>
<dbReference type="InterPro" id="IPR012382">
    <property type="entry name" value="CobI/CbiL"/>
</dbReference>
<dbReference type="CDD" id="cd11645">
    <property type="entry name" value="Precorrin_2_C20_MT"/>
    <property type="match status" value="1"/>
</dbReference>
<dbReference type="UniPathway" id="UPA00148"/>
<accession>A0A6J7G3K6</accession>
<dbReference type="InterPro" id="IPR000878">
    <property type="entry name" value="4pyrrol_Mease"/>
</dbReference>
<feature type="compositionally biased region" description="Basic and acidic residues" evidence="7">
    <location>
        <begin position="234"/>
        <end position="249"/>
    </location>
</feature>
<keyword evidence="3" id="KW-0169">Cobalamin biosynthesis</keyword>
<keyword evidence="6" id="KW-0949">S-adenosyl-L-methionine</keyword>
<reference evidence="9" key="1">
    <citation type="submission" date="2020-05" db="EMBL/GenBank/DDBJ databases">
        <authorList>
            <person name="Chiriac C."/>
            <person name="Salcher M."/>
            <person name="Ghai R."/>
            <person name="Kavagutti S V."/>
        </authorList>
    </citation>
    <scope>NUCLEOTIDE SEQUENCE</scope>
</reference>
<evidence type="ECO:0000256" key="5">
    <source>
        <dbReference type="ARBA" id="ARBA00022679"/>
    </source>
</evidence>
<sequence>MSGLLIGIGVGPGDPEHLTLKALKALERADRVFVPVTEAAGETGRAEHVVQAHVDPAKIERLGFSMRDASLRHENWDRAGNAIAAVCRDGGTAAFCTLGDPNVYSTFTYMWHTVRSLLPDVVVETVPGITAMQDLAARSGAILTEGNESLTLLPLTAGEDVLRAALRGSDTVVAYKGGRHMPRVREVLAEEGRLEGAIYGEHLGVDGEEVQAAGADTERRGPYLSTVIVPPARSQDRGGRLKDETGRAI</sequence>
<comment type="pathway">
    <text evidence="1">Cofactor biosynthesis; adenosylcobalamin biosynthesis.</text>
</comment>
<feature type="region of interest" description="Disordered" evidence="7">
    <location>
        <begin position="230"/>
        <end position="249"/>
    </location>
</feature>
<dbReference type="PANTHER" id="PTHR43467">
    <property type="entry name" value="COBALT-PRECORRIN-2 C(20)-METHYLTRANSFERASE"/>
    <property type="match status" value="1"/>
</dbReference>
<gene>
    <name evidence="9" type="ORF">UFOPK3564_00620</name>
</gene>
<dbReference type="InterPro" id="IPR006364">
    <property type="entry name" value="CobI/CbiL/CobIJ_dom"/>
</dbReference>
<name>A0A6J7G3K6_9ZZZZ</name>
<dbReference type="InterPro" id="IPR014776">
    <property type="entry name" value="4pyrrole_Mease_sub2"/>
</dbReference>
<organism evidence="9">
    <name type="scientific">freshwater metagenome</name>
    <dbReference type="NCBI Taxonomy" id="449393"/>
    <lineage>
        <taxon>unclassified sequences</taxon>
        <taxon>metagenomes</taxon>
        <taxon>ecological metagenomes</taxon>
    </lineage>
</organism>
<keyword evidence="5" id="KW-0808">Transferase</keyword>
<dbReference type="PANTHER" id="PTHR43467:SF2">
    <property type="entry name" value="COBALT-PRECORRIN-2 C(20)-METHYLTRANSFERASE"/>
    <property type="match status" value="1"/>
</dbReference>
<evidence type="ECO:0000256" key="6">
    <source>
        <dbReference type="ARBA" id="ARBA00022691"/>
    </source>
</evidence>
<dbReference type="GO" id="GO:0009236">
    <property type="term" value="P:cobalamin biosynthetic process"/>
    <property type="evidence" value="ECO:0007669"/>
    <property type="project" value="UniProtKB-UniPathway"/>
</dbReference>
<protein>
    <submittedName>
        <fullName evidence="9">Unannotated protein</fullName>
    </submittedName>
</protein>
<evidence type="ECO:0000256" key="3">
    <source>
        <dbReference type="ARBA" id="ARBA00022573"/>
    </source>
</evidence>
<dbReference type="SUPFAM" id="SSF53790">
    <property type="entry name" value="Tetrapyrrole methylase"/>
    <property type="match status" value="1"/>
</dbReference>
<dbReference type="AlphaFoldDB" id="A0A6J7G3K6"/>
<evidence type="ECO:0000256" key="4">
    <source>
        <dbReference type="ARBA" id="ARBA00022603"/>
    </source>
</evidence>
<feature type="domain" description="Tetrapyrrole methylase" evidence="8">
    <location>
        <begin position="5"/>
        <end position="211"/>
    </location>
</feature>
<evidence type="ECO:0000259" key="8">
    <source>
        <dbReference type="Pfam" id="PF00590"/>
    </source>
</evidence>
<dbReference type="Gene3D" id="3.40.1010.10">
    <property type="entry name" value="Cobalt-precorrin-4 Transmethylase, Domain 1"/>
    <property type="match status" value="1"/>
</dbReference>
<dbReference type="NCBIfam" id="TIGR01467">
    <property type="entry name" value="cobI_cbiL"/>
    <property type="match status" value="1"/>
</dbReference>
<dbReference type="InterPro" id="IPR035996">
    <property type="entry name" value="4pyrrol_Methylase_sf"/>
</dbReference>
<dbReference type="GO" id="GO:0032259">
    <property type="term" value="P:methylation"/>
    <property type="evidence" value="ECO:0007669"/>
    <property type="project" value="UniProtKB-KW"/>
</dbReference>
<evidence type="ECO:0000256" key="1">
    <source>
        <dbReference type="ARBA" id="ARBA00004953"/>
    </source>
</evidence>
<evidence type="ECO:0000256" key="7">
    <source>
        <dbReference type="SAM" id="MobiDB-lite"/>
    </source>
</evidence>
<evidence type="ECO:0000256" key="2">
    <source>
        <dbReference type="ARBA" id="ARBA00005879"/>
    </source>
</evidence>
<dbReference type="Gene3D" id="3.30.950.10">
    <property type="entry name" value="Methyltransferase, Cobalt-precorrin-4 Transmethylase, Domain 2"/>
    <property type="match status" value="1"/>
</dbReference>
<dbReference type="EMBL" id="CAFBMK010000022">
    <property type="protein sequence ID" value="CAB4901816.1"/>
    <property type="molecule type" value="Genomic_DNA"/>
</dbReference>
<dbReference type="Pfam" id="PF00590">
    <property type="entry name" value="TP_methylase"/>
    <property type="match status" value="1"/>
</dbReference>
<dbReference type="GO" id="GO:0030788">
    <property type="term" value="F:precorrin-2 C20-methyltransferase activity"/>
    <property type="evidence" value="ECO:0007669"/>
    <property type="project" value="InterPro"/>
</dbReference>
<evidence type="ECO:0000313" key="9">
    <source>
        <dbReference type="EMBL" id="CAB4901816.1"/>
    </source>
</evidence>
<dbReference type="InterPro" id="IPR014777">
    <property type="entry name" value="4pyrrole_Mease_sub1"/>
</dbReference>